<name>A0A8S5QP55_9CAUD</name>
<reference evidence="1" key="1">
    <citation type="journal article" date="2021" name="Proc. Natl. Acad. Sci. U.S.A.">
        <title>A Catalog of Tens of Thousands of Viruses from Human Metagenomes Reveals Hidden Associations with Chronic Diseases.</title>
        <authorList>
            <person name="Tisza M.J."/>
            <person name="Buck C.B."/>
        </authorList>
    </citation>
    <scope>NUCLEOTIDE SEQUENCE</scope>
    <source>
        <strain evidence="1">CtJ3t72</strain>
    </source>
</reference>
<organism evidence="1">
    <name type="scientific">Siphoviridae sp. ctJ3t72</name>
    <dbReference type="NCBI Taxonomy" id="2826240"/>
    <lineage>
        <taxon>Viruses</taxon>
        <taxon>Duplodnaviria</taxon>
        <taxon>Heunggongvirae</taxon>
        <taxon>Uroviricota</taxon>
        <taxon>Caudoviricetes</taxon>
    </lineage>
</organism>
<accession>A0A8S5QP55</accession>
<dbReference type="InterPro" id="IPR044033">
    <property type="entry name" value="GpV-like_apex"/>
</dbReference>
<dbReference type="EMBL" id="BK015698">
    <property type="protein sequence ID" value="DAE20587.1"/>
    <property type="molecule type" value="Genomic_DNA"/>
</dbReference>
<dbReference type="Pfam" id="PF18946">
    <property type="entry name" value="Apex"/>
    <property type="match status" value="1"/>
</dbReference>
<sequence>MNDSDISADNKRPLHGVYSANSDYNATQQQIEARLQRIETAFIAKIDSCQSSGIAGAKTVSATPLTQMTDGNGNGYQSPPYPSLPHYRIQQGRGAIIMNPRPGDIGVFVCSKRDISKISVSNKTPAPPGSTRSFSGSDAVMVGSIHTESPTYYISFEDDNKIIIHAPSGVTIESDSFVEVNAPEVSVKADAVKVNATKTVTITAAQAVTVKSSEITLDGHVTITGGINVGGGSGATIDGSIALTGTVKADQDITSGGISLQNHVHGGVQTGDYDTGKPK</sequence>
<dbReference type="InterPro" id="IPR037026">
    <property type="entry name" value="Vgr_OB-fold_dom_sf"/>
</dbReference>
<proteinExistence type="predicted"/>
<evidence type="ECO:0000313" key="1">
    <source>
        <dbReference type="EMBL" id="DAE20587.1"/>
    </source>
</evidence>
<dbReference type="Gene3D" id="2.40.50.230">
    <property type="entry name" value="Gp5 N-terminal domain"/>
    <property type="match status" value="1"/>
</dbReference>
<protein>
    <submittedName>
        <fullName evidence="1">Baseplate protein</fullName>
    </submittedName>
</protein>